<evidence type="ECO:0000313" key="1">
    <source>
        <dbReference type="EMBL" id="KAK1932115.1"/>
    </source>
</evidence>
<accession>A0AAD9G5B5</accession>
<dbReference type="AlphaFoldDB" id="A0AAD9G5B5"/>
<evidence type="ECO:0000313" key="2">
    <source>
        <dbReference type="Proteomes" id="UP001259832"/>
    </source>
</evidence>
<reference evidence="1" key="1">
    <citation type="submission" date="2023-08" db="EMBL/GenBank/DDBJ databases">
        <title>Reference Genome Resource for the Citrus Pathogen Phytophthora citrophthora.</title>
        <authorList>
            <person name="Moller H."/>
            <person name="Coetzee B."/>
            <person name="Rose L.J."/>
            <person name="Van Niekerk J.M."/>
        </authorList>
    </citation>
    <scope>NUCLEOTIDE SEQUENCE</scope>
    <source>
        <strain evidence="1">STE-U-9442</strain>
    </source>
</reference>
<dbReference type="Proteomes" id="UP001259832">
    <property type="component" value="Unassembled WGS sequence"/>
</dbReference>
<proteinExistence type="predicted"/>
<sequence length="189" mass="21429">MDPSDTSLLTSIRVVCRPQPEIYALDHVVHRVDALIFPSDRLTLSKCVEYNNIRLFTRVLKSLENVKTLCKFKKLQQFRLAMNAVATFGQLWMVKRLYNRHPAALNATTAFLAGKSGNLEMLQWVYEEKKHLMSVNSYAAVYKAFKCSHGELNTVWWLVKTFPNATFDVETRTLGSGEVGGGTGQIQVQ</sequence>
<dbReference type="EMBL" id="JASMQC010000031">
    <property type="protein sequence ID" value="KAK1932115.1"/>
    <property type="molecule type" value="Genomic_DNA"/>
</dbReference>
<keyword evidence="2" id="KW-1185">Reference proteome</keyword>
<name>A0AAD9G5B5_9STRA</name>
<organism evidence="1 2">
    <name type="scientific">Phytophthora citrophthora</name>
    <dbReference type="NCBI Taxonomy" id="4793"/>
    <lineage>
        <taxon>Eukaryota</taxon>
        <taxon>Sar</taxon>
        <taxon>Stramenopiles</taxon>
        <taxon>Oomycota</taxon>
        <taxon>Peronosporomycetes</taxon>
        <taxon>Peronosporales</taxon>
        <taxon>Peronosporaceae</taxon>
        <taxon>Phytophthora</taxon>
    </lineage>
</organism>
<protein>
    <submittedName>
        <fullName evidence="1">Uncharacterized protein</fullName>
    </submittedName>
</protein>
<comment type="caution">
    <text evidence="1">The sequence shown here is derived from an EMBL/GenBank/DDBJ whole genome shotgun (WGS) entry which is preliminary data.</text>
</comment>
<gene>
    <name evidence="1" type="ORF">P3T76_012615</name>
</gene>